<dbReference type="Proteomes" id="UP000050668">
    <property type="component" value="Unassembled WGS sequence"/>
</dbReference>
<sequence length="207" mass="24061">MREGSVRKVRSDKKRDVSPTIQLELKDTIYRISYVIDTPVKDIVESICLFGMHSRNVITVLSKHFRRNVKFQNTLFMGHLDNPSVQRLKKGVKTERIGTRFKQSDYETLVTLAFALDVTPSRAAALLLDTSIRHSDFVNSYFQQYLSKSIDYNRMIELKKIIAFINDNNPYDDSVSWLALVSYIYAEIKDSTLSFNDSLNDFIDKWK</sequence>
<name>A0ABR5JW04_9BACI</name>
<organism evidence="1 2">
    <name type="scientific">Lysinibacillus contaminans</name>
    <dbReference type="NCBI Taxonomy" id="1293441"/>
    <lineage>
        <taxon>Bacteria</taxon>
        <taxon>Bacillati</taxon>
        <taxon>Bacillota</taxon>
        <taxon>Bacilli</taxon>
        <taxon>Bacillales</taxon>
        <taxon>Bacillaceae</taxon>
        <taxon>Lysinibacillus</taxon>
    </lineage>
</organism>
<accession>A0ABR5JW04</accession>
<gene>
    <name evidence="1" type="ORF">AEA09_18980</name>
</gene>
<proteinExistence type="predicted"/>
<protein>
    <submittedName>
        <fullName evidence="1">Uncharacterized protein</fullName>
    </submittedName>
</protein>
<evidence type="ECO:0000313" key="2">
    <source>
        <dbReference type="Proteomes" id="UP000050668"/>
    </source>
</evidence>
<evidence type="ECO:0000313" key="1">
    <source>
        <dbReference type="EMBL" id="KOS66298.1"/>
    </source>
</evidence>
<comment type="caution">
    <text evidence="1">The sequence shown here is derived from an EMBL/GenBank/DDBJ whole genome shotgun (WGS) entry which is preliminary data.</text>
</comment>
<dbReference type="RefSeq" id="WP_053585528.1">
    <property type="nucleotide sequence ID" value="NZ_LGRV01000008.1"/>
</dbReference>
<keyword evidence="2" id="KW-1185">Reference proteome</keyword>
<dbReference type="EMBL" id="LGRV01000008">
    <property type="protein sequence ID" value="KOS66298.1"/>
    <property type="molecule type" value="Genomic_DNA"/>
</dbReference>
<reference evidence="2" key="1">
    <citation type="submission" date="2015-07" db="EMBL/GenBank/DDBJ databases">
        <title>Fjat-14205 dsm 2895.</title>
        <authorList>
            <person name="Liu B."/>
            <person name="Wang J."/>
            <person name="Zhu Y."/>
            <person name="Liu G."/>
            <person name="Chen Q."/>
            <person name="Chen Z."/>
            <person name="Lan J."/>
            <person name="Che J."/>
            <person name="Ge C."/>
            <person name="Shi H."/>
            <person name="Pan Z."/>
            <person name="Liu X."/>
        </authorList>
    </citation>
    <scope>NUCLEOTIDE SEQUENCE [LARGE SCALE GENOMIC DNA]</scope>
    <source>
        <strain evidence="2">DSM 25560</strain>
    </source>
</reference>